<dbReference type="InterPro" id="IPR011990">
    <property type="entry name" value="TPR-like_helical_dom_sf"/>
</dbReference>
<dbReference type="Pfam" id="PF08238">
    <property type="entry name" value="Sel1"/>
    <property type="match status" value="6"/>
</dbReference>
<dbReference type="Proteomes" id="UP000241426">
    <property type="component" value="Unassembled WGS sequence"/>
</dbReference>
<dbReference type="SUPFAM" id="SSF81901">
    <property type="entry name" value="HCP-like"/>
    <property type="match status" value="2"/>
</dbReference>
<dbReference type="RefSeq" id="WP_107288887.1">
    <property type="nucleotide sequence ID" value="NZ_PYNF01000002.1"/>
</dbReference>
<dbReference type="SMART" id="SM00671">
    <property type="entry name" value="SEL1"/>
    <property type="match status" value="5"/>
</dbReference>
<feature type="signal peptide" evidence="1">
    <location>
        <begin position="1"/>
        <end position="21"/>
    </location>
</feature>
<dbReference type="InterPro" id="IPR006597">
    <property type="entry name" value="Sel1-like"/>
</dbReference>
<protein>
    <recommendedName>
        <fullName evidence="4">Sel1 repeat family protein</fullName>
    </recommendedName>
</protein>
<accession>A0A2T3KMY6</accession>
<dbReference type="EMBL" id="PYNF01000002">
    <property type="protein sequence ID" value="PSV01160.1"/>
    <property type="molecule type" value="Genomic_DNA"/>
</dbReference>
<comment type="caution">
    <text evidence="2">The sequence shown here is derived from an EMBL/GenBank/DDBJ whole genome shotgun (WGS) entry which is preliminary data.</text>
</comment>
<dbReference type="InterPro" id="IPR050767">
    <property type="entry name" value="Sel1_AlgK"/>
</dbReference>
<reference evidence="2 3" key="1">
    <citation type="submission" date="2018-01" db="EMBL/GenBank/DDBJ databases">
        <title>Whole genome sequencing of Histamine producing bacteria.</title>
        <authorList>
            <person name="Butler K."/>
        </authorList>
    </citation>
    <scope>NUCLEOTIDE SEQUENCE [LARGE SCALE GENOMIC DNA]</scope>
    <source>
        <strain evidence="2 3">FS-7.2</strain>
    </source>
</reference>
<feature type="chain" id="PRO_5015754531" description="Sel1 repeat family protein" evidence="1">
    <location>
        <begin position="22"/>
        <end position="365"/>
    </location>
</feature>
<dbReference type="PANTHER" id="PTHR11102:SF160">
    <property type="entry name" value="ERAD-ASSOCIATED E3 UBIQUITIN-PROTEIN LIGASE COMPONENT HRD3"/>
    <property type="match status" value="1"/>
</dbReference>
<keyword evidence="1" id="KW-0732">Signal</keyword>
<evidence type="ECO:0000256" key="1">
    <source>
        <dbReference type="SAM" id="SignalP"/>
    </source>
</evidence>
<sequence>MNIKYLAAIIAVAIPAFECNAASHEGVSFKQLVDSDANLPAIKIYKAEQSILNGNYDKAVNFYIDAIKDGQVDAVHNISDIMIKKKVHGETLKNAISTISFIASKDVNLSFFLGVYYKDIVDHPDLSMSFKWFNNALSLGSIQSAPYVAQLVLDGQKDARLIYSYDNAASMLKLAADKGGDSDAAYTLANLLFTTDQGKVQKNLKVAKIYFEKAAIENYKDSTYKIGYMYEYGLGTEPNIEKSITMYNRALETSGAADANNRLARIYLYGKDGIKINKIKGVVFLTRAANMGQIDANGKLGTMYLYGSDGVKVDIDEAIKRLEYAADKGYKLAASTLYNIFKDGLYGVQPNIDLATKYHNKMLSI</sequence>
<organism evidence="2 3">
    <name type="scientific">Photobacterium kishitanii</name>
    <dbReference type="NCBI Taxonomy" id="318456"/>
    <lineage>
        <taxon>Bacteria</taxon>
        <taxon>Pseudomonadati</taxon>
        <taxon>Pseudomonadota</taxon>
        <taxon>Gammaproteobacteria</taxon>
        <taxon>Vibrionales</taxon>
        <taxon>Vibrionaceae</taxon>
        <taxon>Photobacterium</taxon>
    </lineage>
</organism>
<dbReference type="AlphaFoldDB" id="A0A2T3KMY6"/>
<dbReference type="Gene3D" id="1.25.40.10">
    <property type="entry name" value="Tetratricopeptide repeat domain"/>
    <property type="match status" value="2"/>
</dbReference>
<evidence type="ECO:0000313" key="3">
    <source>
        <dbReference type="Proteomes" id="UP000241426"/>
    </source>
</evidence>
<proteinExistence type="predicted"/>
<evidence type="ECO:0008006" key="4">
    <source>
        <dbReference type="Google" id="ProtNLM"/>
    </source>
</evidence>
<dbReference type="PANTHER" id="PTHR11102">
    <property type="entry name" value="SEL-1-LIKE PROTEIN"/>
    <property type="match status" value="1"/>
</dbReference>
<gene>
    <name evidence="2" type="ORF">C9J27_03815</name>
</gene>
<evidence type="ECO:0000313" key="2">
    <source>
        <dbReference type="EMBL" id="PSV01160.1"/>
    </source>
</evidence>
<name>A0A2T3KMY6_9GAMM</name>